<dbReference type="InterPro" id="IPR009057">
    <property type="entry name" value="Homeodomain-like_sf"/>
</dbReference>
<dbReference type="AlphaFoldDB" id="A0A4Q2UTS4"/>
<dbReference type="Pfam" id="PF00440">
    <property type="entry name" value="TetR_N"/>
    <property type="match status" value="1"/>
</dbReference>
<keyword evidence="1" id="KW-0805">Transcription regulation</keyword>
<keyword evidence="2 4" id="KW-0238">DNA-binding</keyword>
<keyword evidence="3" id="KW-0804">Transcription</keyword>
<dbReference type="PANTHER" id="PTHR30055">
    <property type="entry name" value="HTH-TYPE TRANSCRIPTIONAL REGULATOR RUTR"/>
    <property type="match status" value="1"/>
</dbReference>
<accession>A0A4Q2UTS4</accession>
<evidence type="ECO:0000313" key="6">
    <source>
        <dbReference type="EMBL" id="RYC71225.1"/>
    </source>
</evidence>
<dbReference type="InterPro" id="IPR050109">
    <property type="entry name" value="HTH-type_TetR-like_transc_reg"/>
</dbReference>
<dbReference type="Gene3D" id="1.10.357.10">
    <property type="entry name" value="Tetracycline Repressor, domain 2"/>
    <property type="match status" value="1"/>
</dbReference>
<dbReference type="EMBL" id="SBLB01000001">
    <property type="protein sequence ID" value="RYC71225.1"/>
    <property type="molecule type" value="Genomic_DNA"/>
</dbReference>
<dbReference type="SUPFAM" id="SSF46689">
    <property type="entry name" value="Homeodomain-like"/>
    <property type="match status" value="1"/>
</dbReference>
<feature type="domain" description="HTH tetR-type" evidence="5">
    <location>
        <begin position="2"/>
        <end position="62"/>
    </location>
</feature>
<evidence type="ECO:0000313" key="7">
    <source>
        <dbReference type="Proteomes" id="UP000290407"/>
    </source>
</evidence>
<dbReference type="Proteomes" id="UP000290407">
    <property type="component" value="Unassembled WGS sequence"/>
</dbReference>
<dbReference type="GO" id="GO:0000976">
    <property type="term" value="F:transcription cis-regulatory region binding"/>
    <property type="evidence" value="ECO:0007669"/>
    <property type="project" value="TreeGrafter"/>
</dbReference>
<evidence type="ECO:0000256" key="1">
    <source>
        <dbReference type="ARBA" id="ARBA00023015"/>
    </source>
</evidence>
<gene>
    <name evidence="6" type="ORF">EQG79_03510</name>
</gene>
<sequence length="206" mass="23930">MLSTKQRILNASVKLFNEYGVDAVRLQQIAEEIGISVGNLAYHYKSKDAIIESVYEQVIDEFSHIFRQYLQSPDLADFDQQLSLYYQFFQANQFYLAEFFKASTTPGDHTVAWQQAVNKMLLQLRSWLLFHQQREVLKPEPAPGFYDQLAQSLWMSLVFSPIFSTMRGLPSTETSYKQAVWSHIRPYFTEQGLAEYQADVVPLLSY</sequence>
<dbReference type="RefSeq" id="WP_129599938.1">
    <property type="nucleotide sequence ID" value="NZ_SBLB01000001.1"/>
</dbReference>
<comment type="caution">
    <text evidence="6">The sequence shown here is derived from an EMBL/GenBank/DDBJ whole genome shotgun (WGS) entry which is preliminary data.</text>
</comment>
<dbReference type="GO" id="GO:0003700">
    <property type="term" value="F:DNA-binding transcription factor activity"/>
    <property type="evidence" value="ECO:0007669"/>
    <property type="project" value="TreeGrafter"/>
</dbReference>
<evidence type="ECO:0000259" key="5">
    <source>
        <dbReference type="PROSITE" id="PS50977"/>
    </source>
</evidence>
<feature type="DNA-binding region" description="H-T-H motif" evidence="4">
    <location>
        <begin position="25"/>
        <end position="44"/>
    </location>
</feature>
<organism evidence="6 7">
    <name type="scientific">Spirosoma sordidisoli</name>
    <dbReference type="NCBI Taxonomy" id="2502893"/>
    <lineage>
        <taxon>Bacteria</taxon>
        <taxon>Pseudomonadati</taxon>
        <taxon>Bacteroidota</taxon>
        <taxon>Cytophagia</taxon>
        <taxon>Cytophagales</taxon>
        <taxon>Cytophagaceae</taxon>
        <taxon>Spirosoma</taxon>
    </lineage>
</organism>
<dbReference type="PRINTS" id="PR00455">
    <property type="entry name" value="HTHTETR"/>
</dbReference>
<evidence type="ECO:0000256" key="2">
    <source>
        <dbReference type="ARBA" id="ARBA00023125"/>
    </source>
</evidence>
<dbReference type="PANTHER" id="PTHR30055:SF234">
    <property type="entry name" value="HTH-TYPE TRANSCRIPTIONAL REGULATOR BETI"/>
    <property type="match status" value="1"/>
</dbReference>
<proteinExistence type="predicted"/>
<dbReference type="InterPro" id="IPR001647">
    <property type="entry name" value="HTH_TetR"/>
</dbReference>
<name>A0A4Q2UTS4_9BACT</name>
<dbReference type="PROSITE" id="PS50977">
    <property type="entry name" value="HTH_TETR_2"/>
    <property type="match status" value="1"/>
</dbReference>
<evidence type="ECO:0000256" key="4">
    <source>
        <dbReference type="PROSITE-ProRule" id="PRU00335"/>
    </source>
</evidence>
<evidence type="ECO:0000256" key="3">
    <source>
        <dbReference type="ARBA" id="ARBA00023163"/>
    </source>
</evidence>
<protein>
    <submittedName>
        <fullName evidence="6">TetR/AcrR family transcriptional regulator</fullName>
    </submittedName>
</protein>
<reference evidence="6 7" key="1">
    <citation type="submission" date="2019-01" db="EMBL/GenBank/DDBJ databases">
        <title>Spirosoma flava sp. nov., a propanil-degrading bacterium isolated from herbicide-contaminated soil.</title>
        <authorList>
            <person name="Zhang L."/>
            <person name="Jiang J.-D."/>
        </authorList>
    </citation>
    <scope>NUCLEOTIDE SEQUENCE [LARGE SCALE GENOMIC DNA]</scope>
    <source>
        <strain evidence="6 7">TY50</strain>
    </source>
</reference>
<keyword evidence="7" id="KW-1185">Reference proteome</keyword>